<dbReference type="SUPFAM" id="SSF81296">
    <property type="entry name" value="E set domains"/>
    <property type="match status" value="1"/>
</dbReference>
<keyword evidence="3" id="KW-0479">Metal-binding</keyword>
<dbReference type="STRING" id="575540.Isop_0700"/>
<dbReference type="InterPro" id="IPR000572">
    <property type="entry name" value="OxRdtase_Mopterin-bd_dom"/>
</dbReference>
<reference key="1">
    <citation type="submission" date="2010-11" db="EMBL/GenBank/DDBJ databases">
        <title>The complete sequence of chromosome of Isophaera pallida ATCC 43644.</title>
        <authorList>
            <consortium name="US DOE Joint Genome Institute (JGI-PGF)"/>
            <person name="Lucas S."/>
            <person name="Copeland A."/>
            <person name="Lapidus A."/>
            <person name="Bruce D."/>
            <person name="Goodwin L."/>
            <person name="Pitluck S."/>
            <person name="Kyrpides N."/>
            <person name="Mavromatis K."/>
            <person name="Pagani I."/>
            <person name="Ivanova N."/>
            <person name="Saunders E."/>
            <person name="Brettin T."/>
            <person name="Detter J.C."/>
            <person name="Han C."/>
            <person name="Tapia R."/>
            <person name="Land M."/>
            <person name="Hauser L."/>
            <person name="Markowitz V."/>
            <person name="Cheng J.-F."/>
            <person name="Hugenholtz P."/>
            <person name="Woyke T."/>
            <person name="Wu D."/>
            <person name="Eisen J.A."/>
        </authorList>
    </citation>
    <scope>NUCLEOTIDE SEQUENCE</scope>
    <source>
        <strain>ATCC 43644</strain>
    </source>
</reference>
<keyword evidence="8" id="KW-1185">Reference proteome</keyword>
<dbReference type="HOGENOM" id="CLU_003827_5_5_0"/>
<dbReference type="Pfam" id="PF03404">
    <property type="entry name" value="Mo-co_dimer"/>
    <property type="match status" value="1"/>
</dbReference>
<dbReference type="Gene3D" id="2.60.40.650">
    <property type="match status" value="1"/>
</dbReference>
<evidence type="ECO:0000256" key="4">
    <source>
        <dbReference type="ARBA" id="ARBA00023002"/>
    </source>
</evidence>
<accession>E8R185</accession>
<evidence type="ECO:0000256" key="3">
    <source>
        <dbReference type="ARBA" id="ARBA00022723"/>
    </source>
</evidence>
<feature type="domain" description="Oxidoreductase molybdopterin-binding" evidence="5">
    <location>
        <begin position="100"/>
        <end position="270"/>
    </location>
</feature>
<organism evidence="7 8">
    <name type="scientific">Isosphaera pallida (strain ATCC 43644 / DSM 9630 / IS1B)</name>
    <dbReference type="NCBI Taxonomy" id="575540"/>
    <lineage>
        <taxon>Bacteria</taxon>
        <taxon>Pseudomonadati</taxon>
        <taxon>Planctomycetota</taxon>
        <taxon>Planctomycetia</taxon>
        <taxon>Isosphaerales</taxon>
        <taxon>Isosphaeraceae</taxon>
        <taxon>Isosphaera</taxon>
    </lineage>
</organism>
<dbReference type="PROSITE" id="PS51318">
    <property type="entry name" value="TAT"/>
    <property type="match status" value="1"/>
</dbReference>
<evidence type="ECO:0000256" key="2">
    <source>
        <dbReference type="ARBA" id="ARBA00022505"/>
    </source>
</evidence>
<dbReference type="AlphaFoldDB" id="E8R185"/>
<name>E8R185_ISOPI</name>
<dbReference type="Pfam" id="PF00174">
    <property type="entry name" value="Oxidored_molyb"/>
    <property type="match status" value="1"/>
</dbReference>
<dbReference type="GO" id="GO:0006790">
    <property type="term" value="P:sulfur compound metabolic process"/>
    <property type="evidence" value="ECO:0007669"/>
    <property type="project" value="TreeGrafter"/>
</dbReference>
<feature type="domain" description="Moybdenum cofactor oxidoreductase dimerisation" evidence="6">
    <location>
        <begin position="297"/>
        <end position="417"/>
    </location>
</feature>
<dbReference type="Gene3D" id="3.90.420.10">
    <property type="entry name" value="Oxidoreductase, molybdopterin-binding domain"/>
    <property type="match status" value="1"/>
</dbReference>
<gene>
    <name evidence="7" type="ordered locus">Isop_0700</name>
</gene>
<dbReference type="InterPro" id="IPR008335">
    <property type="entry name" value="Mopterin_OxRdtase_euk"/>
</dbReference>
<dbReference type="PANTHER" id="PTHR19372:SF7">
    <property type="entry name" value="SULFITE OXIDASE, MITOCHONDRIAL"/>
    <property type="match status" value="1"/>
</dbReference>
<dbReference type="InParanoid" id="E8R185"/>
<dbReference type="InterPro" id="IPR006311">
    <property type="entry name" value="TAT_signal"/>
</dbReference>
<sequence>MVEPHGALPSMNDAFLSRSCPSAAGRRAFLAASLGLGATLSLPGRLAWASARLSRATADEEVIPPGLIPRQVTPPNYETPLEELGRPWLTPADRLFIRSHFAIPRVDPSSWRLIVGGRAATTHALSLEDLQAMPQTKVVAVIECSGNGRIYMDPPPNGVLWHHGAVGNAEWEGVSLQRLIDLAGPLRDSRHLVVSCLDEDRTKPAYPDFTRSLPNRRDLMERTILALKLNGAPLPPAHGFPARLVVPGWVGNHWLKWVSRLELSRDEASSVAMRDDYRVPDPPIRPGDPIDPRTMRMIESIQVKSLITFPTAQAKLERGEIRITGVAYAGETPVERVEVQLAGDSQWRTAQLDPQPKQYASPYAWFTWSIPWTFDRAGTHVIRARATDRDGVTQPERAVWNPKGYRWNGIHQVQVTVT</sequence>
<keyword evidence="4" id="KW-0560">Oxidoreductase</keyword>
<dbReference type="OrthoDB" id="9778777at2"/>
<protein>
    <submittedName>
        <fullName evidence="7">Oxidoreductase molybdopterin binding protein</fullName>
    </submittedName>
</protein>
<dbReference type="GO" id="GO:0020037">
    <property type="term" value="F:heme binding"/>
    <property type="evidence" value="ECO:0007669"/>
    <property type="project" value="TreeGrafter"/>
</dbReference>
<dbReference type="eggNOG" id="COG2041">
    <property type="taxonomic scope" value="Bacteria"/>
</dbReference>
<evidence type="ECO:0000256" key="1">
    <source>
        <dbReference type="ARBA" id="ARBA00001924"/>
    </source>
</evidence>
<evidence type="ECO:0000259" key="5">
    <source>
        <dbReference type="Pfam" id="PF00174"/>
    </source>
</evidence>
<dbReference type="PANTHER" id="PTHR19372">
    <property type="entry name" value="SULFITE REDUCTASE"/>
    <property type="match status" value="1"/>
</dbReference>
<dbReference type="KEGG" id="ipa:Isop_0700"/>
<reference evidence="7 8" key="2">
    <citation type="journal article" date="2011" name="Stand. Genomic Sci.">
        <title>Complete genome sequence of Isosphaera pallida type strain (IS1B).</title>
        <authorList>
            <consortium name="US DOE Joint Genome Institute (JGI-PGF)"/>
            <person name="Goker M."/>
            <person name="Cleland D."/>
            <person name="Saunders E."/>
            <person name="Lapidus A."/>
            <person name="Nolan M."/>
            <person name="Lucas S."/>
            <person name="Hammon N."/>
            <person name="Deshpande S."/>
            <person name="Cheng J.F."/>
            <person name="Tapia R."/>
            <person name="Han C."/>
            <person name="Goodwin L."/>
            <person name="Pitluck S."/>
            <person name="Liolios K."/>
            <person name="Pagani I."/>
            <person name="Ivanova N."/>
            <person name="Mavromatis K."/>
            <person name="Pati A."/>
            <person name="Chen A."/>
            <person name="Palaniappan K."/>
            <person name="Land M."/>
            <person name="Hauser L."/>
            <person name="Chang Y.J."/>
            <person name="Jeffries C.D."/>
            <person name="Detter J.C."/>
            <person name="Beck B."/>
            <person name="Woyke T."/>
            <person name="Bristow J."/>
            <person name="Eisen J.A."/>
            <person name="Markowitz V."/>
            <person name="Hugenholtz P."/>
            <person name="Kyrpides N.C."/>
            <person name="Klenk H.P."/>
        </authorList>
    </citation>
    <scope>NUCLEOTIDE SEQUENCE [LARGE SCALE GENOMIC DNA]</scope>
    <source>
        <strain evidence="8">ATCC 43644 / DSM 9630 / IS1B</strain>
    </source>
</reference>
<dbReference type="EMBL" id="CP002353">
    <property type="protein sequence ID" value="ADV61291.1"/>
    <property type="molecule type" value="Genomic_DNA"/>
</dbReference>
<dbReference type="InterPro" id="IPR005066">
    <property type="entry name" value="MoCF_OxRdtse_dimer"/>
</dbReference>
<dbReference type="SUPFAM" id="SSF56524">
    <property type="entry name" value="Oxidoreductase molybdopterin-binding domain"/>
    <property type="match status" value="1"/>
</dbReference>
<dbReference type="InterPro" id="IPR014756">
    <property type="entry name" value="Ig_E-set"/>
</dbReference>
<evidence type="ECO:0000313" key="7">
    <source>
        <dbReference type="EMBL" id="ADV61291.1"/>
    </source>
</evidence>
<keyword evidence="2" id="KW-0500">Molybdenum</keyword>
<dbReference type="GO" id="GO:0043546">
    <property type="term" value="F:molybdopterin cofactor binding"/>
    <property type="evidence" value="ECO:0007669"/>
    <property type="project" value="TreeGrafter"/>
</dbReference>
<evidence type="ECO:0000313" key="8">
    <source>
        <dbReference type="Proteomes" id="UP000008631"/>
    </source>
</evidence>
<dbReference type="PRINTS" id="PR00407">
    <property type="entry name" value="EUMOPTERIN"/>
</dbReference>
<evidence type="ECO:0000259" key="6">
    <source>
        <dbReference type="Pfam" id="PF03404"/>
    </source>
</evidence>
<dbReference type="GO" id="GO:0008482">
    <property type="term" value="F:sulfite oxidase activity"/>
    <property type="evidence" value="ECO:0007669"/>
    <property type="project" value="TreeGrafter"/>
</dbReference>
<dbReference type="Proteomes" id="UP000008631">
    <property type="component" value="Chromosome"/>
</dbReference>
<dbReference type="CDD" id="cd02110">
    <property type="entry name" value="SO_family_Moco_dimer"/>
    <property type="match status" value="1"/>
</dbReference>
<proteinExistence type="predicted"/>
<comment type="cofactor">
    <cofactor evidence="1">
        <name>Mo-molybdopterin</name>
        <dbReference type="ChEBI" id="CHEBI:71302"/>
    </cofactor>
</comment>
<dbReference type="GO" id="GO:0030151">
    <property type="term" value="F:molybdenum ion binding"/>
    <property type="evidence" value="ECO:0007669"/>
    <property type="project" value="InterPro"/>
</dbReference>
<dbReference type="InterPro" id="IPR036374">
    <property type="entry name" value="OxRdtase_Mopterin-bd_sf"/>
</dbReference>